<dbReference type="GO" id="GO:0005886">
    <property type="term" value="C:plasma membrane"/>
    <property type="evidence" value="ECO:0007669"/>
    <property type="project" value="UniProtKB-SubCell"/>
</dbReference>
<keyword evidence="3 12" id="KW-0813">Transport</keyword>
<feature type="region of interest" description="Disordered" evidence="13">
    <location>
        <begin position="120"/>
        <end position="151"/>
    </location>
</feature>
<dbReference type="PANTHER" id="PTHR10110">
    <property type="entry name" value="SODIUM/HYDROGEN EXCHANGER"/>
    <property type="match status" value="1"/>
</dbReference>
<keyword evidence="18" id="KW-1185">Reference proteome</keyword>
<feature type="domain" description="Sodium/hydrogen exchanger regulatory region" evidence="16">
    <location>
        <begin position="854"/>
        <end position="890"/>
    </location>
</feature>
<evidence type="ECO:0000256" key="10">
    <source>
        <dbReference type="ARBA" id="ARBA00023136"/>
    </source>
</evidence>
<evidence type="ECO:0000256" key="9">
    <source>
        <dbReference type="ARBA" id="ARBA00023065"/>
    </source>
</evidence>
<feature type="transmembrane region" description="Helical" evidence="14">
    <location>
        <begin position="383"/>
        <end position="404"/>
    </location>
</feature>
<dbReference type="InterPro" id="IPR018422">
    <property type="entry name" value="Cation/H_exchanger_CPA1"/>
</dbReference>
<evidence type="ECO:0000256" key="4">
    <source>
        <dbReference type="ARBA" id="ARBA00022449"/>
    </source>
</evidence>
<dbReference type="Gene3D" id="6.10.250.2020">
    <property type="match status" value="1"/>
</dbReference>
<dbReference type="EMBL" id="CAJRST010036666">
    <property type="protein sequence ID" value="CAG5992557.1"/>
    <property type="molecule type" value="Genomic_DNA"/>
</dbReference>
<dbReference type="Gene3D" id="6.10.250.1040">
    <property type="match status" value="1"/>
</dbReference>
<evidence type="ECO:0000259" key="16">
    <source>
        <dbReference type="Pfam" id="PF16644"/>
    </source>
</evidence>
<dbReference type="NCBIfam" id="TIGR00840">
    <property type="entry name" value="b_cpa1"/>
    <property type="match status" value="1"/>
</dbReference>
<evidence type="ECO:0000256" key="11">
    <source>
        <dbReference type="ARBA" id="ARBA00023201"/>
    </source>
</evidence>
<feature type="transmembrane region" description="Helical" evidence="14">
    <location>
        <begin position="705"/>
        <end position="725"/>
    </location>
</feature>
<sequence length="1004" mass="110670">MLAEGFLRLLCYREERRFAAASKRKGWQTSAHCSDALDCVPPDSSSAIQQINSAEAGNQEVQEPGPIQGLRVGPQAAGLLIPGCSPETAHPPVCIEDCSLLAQYPDLQVADSGRISQNQLRSTVSPSDFPVQPPASGLRSLPESQHGAPADAALSIPDQGYFAMGGSAHISLDLPGSGLEPMSNSVLNGILEKQLEEVYMQHLTDNLARCNSHLEHSLLRGLVPPPQPGCHSQGPNSLEGCLVGETGGATSGKISYLSTHNLAPCSSNFSSPILRISEFEDPHPQGNGSPNRMAALWTRLLLPSLLGCLALNPPDERLQPLNLPPPPGVNSSDRGPSVDLPMALRVFSVDYHHVQAPFEIVLWIMLASLAKLGFHWSGRVPAVVPESCVLIMVGLLVGGVIYGVRHSAPPTLSADAFFLFLLPPIVLDAGYFLPGRLFFENLGTILWYAVLGTLWNVLGIGFSLYGVCLLAPGSLGDVSLLHCLLFGSLIAAVDPVAVLSVFQEMHVNEELHILVFGESLLNDAVTVVLYKLFESFLRLPSVSGLDVILGGCRVVVVGLGGLFVGLFFGLVAALTSRFTSKAQVIAPLFVFLYSYLSYLTSEMLHLSGIMAIVTCAVTMKQYVEANVSEQSNTSIQYFLKMWSSVSETLIFIFLGVSTIQDIHMWSWPFVCSTLLLCLVWRGSGVLLLTAVVNKLRRNAVTFRDQFIIAYGGLRGAICFSLVFLIDDFPKKRLFITTTIVVILFTVFVQGMTIKPLAELLDVKRKKRALPTISEEIHSRLIDHLLAGIEDVVGYWGQHYWKDKFEHFNMRYLRRFLIREHHQARSSILRVYQELERRAQRRDEEAPPIVDARPHSRPLLPEEMDSIRRILSRNLQTINNKTPAYSRHTLHQVIAMDRTRVRFHSLQSPGDRHKYNTITHWPQGEDGDLGDCHRARKGLSRSHTVCSTNPRQALPESEASAASVQARPVDPKPTLHRQVSPQDQVTTERAPVKQLSFNLENEKQQ</sequence>
<dbReference type="Pfam" id="PF16644">
    <property type="entry name" value="NEXCaM_BD"/>
    <property type="match status" value="1"/>
</dbReference>
<keyword evidence="7 14" id="KW-1133">Transmembrane helix</keyword>
<feature type="transmembrane region" description="Helical" evidence="14">
    <location>
        <begin position="737"/>
        <end position="757"/>
    </location>
</feature>
<evidence type="ECO:0000313" key="18">
    <source>
        <dbReference type="Proteomes" id="UP000677803"/>
    </source>
</evidence>
<feature type="region of interest" description="Disordered" evidence="13">
    <location>
        <begin position="938"/>
        <end position="1004"/>
    </location>
</feature>
<feature type="transmembrane region" description="Helical" evidence="14">
    <location>
        <begin position="416"/>
        <end position="433"/>
    </location>
</feature>
<feature type="transmembrane region" description="Helical" evidence="14">
    <location>
        <begin position="553"/>
        <end position="575"/>
    </location>
</feature>
<keyword evidence="5" id="KW-1003">Cell membrane</keyword>
<evidence type="ECO:0000256" key="5">
    <source>
        <dbReference type="ARBA" id="ARBA00022475"/>
    </source>
</evidence>
<feature type="transmembrane region" description="Helical" evidence="14">
    <location>
        <begin position="635"/>
        <end position="659"/>
    </location>
</feature>
<reference evidence="17" key="1">
    <citation type="submission" date="2021-05" db="EMBL/GenBank/DDBJ databases">
        <authorList>
            <person name="Tigano A."/>
        </authorList>
    </citation>
    <scope>NUCLEOTIDE SEQUENCE</scope>
</reference>
<evidence type="ECO:0000256" key="2">
    <source>
        <dbReference type="ARBA" id="ARBA00007367"/>
    </source>
</evidence>
<keyword evidence="4 12" id="KW-0050">Antiport</keyword>
<keyword evidence="8" id="KW-0915">Sodium</keyword>
<comment type="caution">
    <text evidence="17">The sequence shown here is derived from an EMBL/GenBank/DDBJ whole genome shotgun (WGS) entry which is preliminary data.</text>
</comment>
<dbReference type="InterPro" id="IPR004709">
    <property type="entry name" value="NaH_exchanger"/>
</dbReference>
<dbReference type="GO" id="GO:0098719">
    <property type="term" value="P:sodium ion import across plasma membrane"/>
    <property type="evidence" value="ECO:0007669"/>
    <property type="project" value="TreeGrafter"/>
</dbReference>
<comment type="subcellular location">
    <subcellularLocation>
        <location evidence="1">Cell membrane</location>
        <topology evidence="1">Multi-pass membrane protein</topology>
    </subcellularLocation>
</comment>
<dbReference type="Gene3D" id="6.10.140.1330">
    <property type="match status" value="1"/>
</dbReference>
<gene>
    <name evidence="17" type="ORF">MMEN_LOCUS17678</name>
</gene>
<dbReference type="GO" id="GO:0015385">
    <property type="term" value="F:sodium:proton antiporter activity"/>
    <property type="evidence" value="ECO:0007669"/>
    <property type="project" value="InterPro"/>
</dbReference>
<evidence type="ECO:0000256" key="1">
    <source>
        <dbReference type="ARBA" id="ARBA00004651"/>
    </source>
</evidence>
<organism evidence="17 18">
    <name type="scientific">Menidia menidia</name>
    <name type="common">Atlantic silverside</name>
    <dbReference type="NCBI Taxonomy" id="238744"/>
    <lineage>
        <taxon>Eukaryota</taxon>
        <taxon>Metazoa</taxon>
        <taxon>Chordata</taxon>
        <taxon>Craniata</taxon>
        <taxon>Vertebrata</taxon>
        <taxon>Euteleostomi</taxon>
        <taxon>Actinopterygii</taxon>
        <taxon>Neopterygii</taxon>
        <taxon>Teleostei</taxon>
        <taxon>Neoteleostei</taxon>
        <taxon>Acanthomorphata</taxon>
        <taxon>Ovalentaria</taxon>
        <taxon>Atherinomorphae</taxon>
        <taxon>Atheriniformes</taxon>
        <taxon>Atherinopsidae</taxon>
        <taxon>Menidiinae</taxon>
        <taxon>Menidia</taxon>
    </lineage>
</organism>
<keyword evidence="11 12" id="KW-0739">Sodium transport</keyword>
<dbReference type="Pfam" id="PF00999">
    <property type="entry name" value="Na_H_Exchanger"/>
    <property type="match status" value="1"/>
</dbReference>
<evidence type="ECO:0000256" key="13">
    <source>
        <dbReference type="SAM" id="MobiDB-lite"/>
    </source>
</evidence>
<comment type="similarity">
    <text evidence="2 12">Belongs to the monovalent cation:proton antiporter 1 (CPA1) transporter (TC 2.A.36) family.</text>
</comment>
<name>A0A8S4BLC0_9TELE</name>
<feature type="compositionally biased region" description="Polar residues" evidence="13">
    <location>
        <begin position="976"/>
        <end position="986"/>
    </location>
</feature>
<evidence type="ECO:0000256" key="12">
    <source>
        <dbReference type="RuleBase" id="RU003722"/>
    </source>
</evidence>
<evidence type="ECO:0000256" key="14">
    <source>
        <dbReference type="SAM" id="Phobius"/>
    </source>
</evidence>
<dbReference type="OrthoDB" id="196264at2759"/>
<dbReference type="GO" id="GO:0051453">
    <property type="term" value="P:regulation of intracellular pH"/>
    <property type="evidence" value="ECO:0007669"/>
    <property type="project" value="TreeGrafter"/>
</dbReference>
<feature type="transmembrane region" description="Helical" evidence="14">
    <location>
        <begin position="665"/>
        <end position="693"/>
    </location>
</feature>
<feature type="domain" description="Cation/H+ exchanger transmembrane" evidence="15">
    <location>
        <begin position="365"/>
        <end position="758"/>
    </location>
</feature>
<evidence type="ECO:0000256" key="8">
    <source>
        <dbReference type="ARBA" id="ARBA00023053"/>
    </source>
</evidence>
<evidence type="ECO:0000259" key="15">
    <source>
        <dbReference type="Pfam" id="PF00999"/>
    </source>
</evidence>
<evidence type="ECO:0000256" key="6">
    <source>
        <dbReference type="ARBA" id="ARBA00022692"/>
    </source>
</evidence>
<feature type="transmembrane region" description="Helical" evidence="14">
    <location>
        <begin position="513"/>
        <end position="533"/>
    </location>
</feature>
<dbReference type="PANTHER" id="PTHR10110:SF89">
    <property type="entry name" value="SODIUM_HYDROGEN EXCHANGER 2"/>
    <property type="match status" value="1"/>
</dbReference>
<proteinExistence type="inferred from homology"/>
<evidence type="ECO:0000313" key="17">
    <source>
        <dbReference type="EMBL" id="CAG5992557.1"/>
    </source>
</evidence>
<keyword evidence="9 12" id="KW-0406">Ion transport</keyword>
<feature type="compositionally biased region" description="Polar residues" evidence="13">
    <location>
        <begin position="940"/>
        <end position="950"/>
    </location>
</feature>
<accession>A0A8S4BLC0</accession>
<dbReference type="Proteomes" id="UP000677803">
    <property type="component" value="Unassembled WGS sequence"/>
</dbReference>
<protein>
    <recommendedName>
        <fullName evidence="12">Sodium/hydrogen exchanger</fullName>
    </recommendedName>
</protein>
<keyword evidence="10 14" id="KW-0472">Membrane</keyword>
<dbReference type="InterPro" id="IPR032103">
    <property type="entry name" value="NHE_CaM-bd"/>
</dbReference>
<dbReference type="PRINTS" id="PR01084">
    <property type="entry name" value="NAHEXCHNGR"/>
</dbReference>
<feature type="transmembrane region" description="Helical" evidence="14">
    <location>
        <begin position="445"/>
        <end position="467"/>
    </location>
</feature>
<evidence type="ECO:0000256" key="3">
    <source>
        <dbReference type="ARBA" id="ARBA00022448"/>
    </source>
</evidence>
<dbReference type="GO" id="GO:0015386">
    <property type="term" value="F:potassium:proton antiporter activity"/>
    <property type="evidence" value="ECO:0007669"/>
    <property type="project" value="TreeGrafter"/>
</dbReference>
<dbReference type="AlphaFoldDB" id="A0A8S4BLC0"/>
<keyword evidence="6 12" id="KW-0812">Transmembrane</keyword>
<evidence type="ECO:0000256" key="7">
    <source>
        <dbReference type="ARBA" id="ARBA00022989"/>
    </source>
</evidence>
<feature type="transmembrane region" description="Helical" evidence="14">
    <location>
        <begin position="479"/>
        <end position="501"/>
    </location>
</feature>
<dbReference type="InterPro" id="IPR006153">
    <property type="entry name" value="Cation/H_exchanger_TM"/>
</dbReference>